<feature type="chain" id="PRO_5040927217" evidence="1">
    <location>
        <begin position="29"/>
        <end position="108"/>
    </location>
</feature>
<protein>
    <submittedName>
        <fullName evidence="2">Uncharacterized protein</fullName>
    </submittedName>
</protein>
<dbReference type="AlphaFoldDB" id="A0A9X4BHI5"/>
<reference evidence="2" key="1">
    <citation type="submission" date="2023-02" db="EMBL/GenBank/DDBJ databases">
        <title>Tahibacter soli sp. nov. isolated from soil.</title>
        <authorList>
            <person name="Baek J.H."/>
            <person name="Lee J.K."/>
            <person name="Choi D.G."/>
            <person name="Jeon C.O."/>
        </authorList>
    </citation>
    <scope>NUCLEOTIDE SEQUENCE</scope>
    <source>
        <strain evidence="2">BL</strain>
    </source>
</reference>
<evidence type="ECO:0000256" key="1">
    <source>
        <dbReference type="SAM" id="SignalP"/>
    </source>
</evidence>
<accession>A0A9X4BHI5</accession>
<keyword evidence="3" id="KW-1185">Reference proteome</keyword>
<feature type="signal peptide" evidence="1">
    <location>
        <begin position="1"/>
        <end position="28"/>
    </location>
</feature>
<dbReference type="RefSeq" id="WP_263545309.1">
    <property type="nucleotide sequence ID" value="NZ_JAOVZO020000014.1"/>
</dbReference>
<sequence>MLPSRRSTFRHLLLCAALLLPTVSPPRAQGVGVTLRITLSADSEEILHAWRRAQGLEPPDPAADERVRQAAMRRAAERAEAQSPEAARRRRMARTVELVDTPVIQVGY</sequence>
<comment type="caution">
    <text evidence="2">The sequence shown here is derived from an EMBL/GenBank/DDBJ whole genome shotgun (WGS) entry which is preliminary data.</text>
</comment>
<gene>
    <name evidence="2" type="ORF">OD750_010100</name>
</gene>
<dbReference type="Proteomes" id="UP001139971">
    <property type="component" value="Unassembled WGS sequence"/>
</dbReference>
<dbReference type="EMBL" id="JAOVZO020000014">
    <property type="protein sequence ID" value="MDC8012896.1"/>
    <property type="molecule type" value="Genomic_DNA"/>
</dbReference>
<name>A0A9X4BHI5_9GAMM</name>
<evidence type="ECO:0000313" key="3">
    <source>
        <dbReference type="Proteomes" id="UP001139971"/>
    </source>
</evidence>
<keyword evidence="1" id="KW-0732">Signal</keyword>
<organism evidence="2 3">
    <name type="scientific">Tahibacter soli</name>
    <dbReference type="NCBI Taxonomy" id="2983605"/>
    <lineage>
        <taxon>Bacteria</taxon>
        <taxon>Pseudomonadati</taxon>
        <taxon>Pseudomonadota</taxon>
        <taxon>Gammaproteobacteria</taxon>
        <taxon>Lysobacterales</taxon>
        <taxon>Rhodanobacteraceae</taxon>
        <taxon>Tahibacter</taxon>
    </lineage>
</organism>
<proteinExistence type="predicted"/>
<evidence type="ECO:0000313" key="2">
    <source>
        <dbReference type="EMBL" id="MDC8012896.1"/>
    </source>
</evidence>